<evidence type="ECO:0008006" key="4">
    <source>
        <dbReference type="Google" id="ProtNLM"/>
    </source>
</evidence>
<dbReference type="AlphaFoldDB" id="A0A2U2HJZ6"/>
<organism evidence="2 3">
    <name type="scientific">Massilia glaciei</name>
    <dbReference type="NCBI Taxonomy" id="1524097"/>
    <lineage>
        <taxon>Bacteria</taxon>
        <taxon>Pseudomonadati</taxon>
        <taxon>Pseudomonadota</taxon>
        <taxon>Betaproteobacteria</taxon>
        <taxon>Burkholderiales</taxon>
        <taxon>Oxalobacteraceae</taxon>
        <taxon>Telluria group</taxon>
        <taxon>Massilia</taxon>
    </lineage>
</organism>
<protein>
    <recommendedName>
        <fullName evidence="4">MSHA biogenesis protein MshJ</fullName>
    </recommendedName>
</protein>
<keyword evidence="1" id="KW-0472">Membrane</keyword>
<evidence type="ECO:0000256" key="1">
    <source>
        <dbReference type="SAM" id="Phobius"/>
    </source>
</evidence>
<keyword evidence="3" id="KW-1185">Reference proteome</keyword>
<proteinExistence type="predicted"/>
<dbReference type="OrthoDB" id="9151209at2"/>
<keyword evidence="1" id="KW-1133">Transmembrane helix</keyword>
<dbReference type="Proteomes" id="UP000241421">
    <property type="component" value="Unassembled WGS sequence"/>
</dbReference>
<dbReference type="EMBL" id="PXWF02000233">
    <property type="protein sequence ID" value="PWF47736.1"/>
    <property type="molecule type" value="Genomic_DNA"/>
</dbReference>
<comment type="caution">
    <text evidence="2">The sequence shown here is derived from an EMBL/GenBank/DDBJ whole genome shotgun (WGS) entry which is preliminary data.</text>
</comment>
<name>A0A2U2HJZ6_9BURK</name>
<reference evidence="2 3" key="1">
    <citation type="submission" date="2018-04" db="EMBL/GenBank/DDBJ databases">
        <title>Massilia violaceinigra sp. nov., a novel purple-pigmented bacterium isolated from Tianshan glacier, Xinjiang, China.</title>
        <authorList>
            <person name="Wang H."/>
        </authorList>
    </citation>
    <scope>NUCLEOTIDE SEQUENCE [LARGE SCALE GENOMIC DNA]</scope>
    <source>
        <strain evidence="2 3">B448-2</strain>
    </source>
</reference>
<sequence>MKKYWLLASARIDGLTLRERAILFGTTAALLVFMVFFFYLNPQYAKQKALLSQMAHNQDQIAGVEAEIVLKIQAHTVDPDAVDRARLEQITGEADKLSASLMALQQGMVPPERVIPLLGQMLRAHGGLKLKSLRTLGEAAATDAAAAAPATAGAASALLHQHGVELVVQGSYSDMVAYMASLERMQGQVFWASAAMRVDEYPNATLTLSLYTINLDKKWLKL</sequence>
<dbReference type="RefSeq" id="WP_106758057.1">
    <property type="nucleotide sequence ID" value="NZ_PXWF02000233.1"/>
</dbReference>
<evidence type="ECO:0000313" key="2">
    <source>
        <dbReference type="EMBL" id="PWF47736.1"/>
    </source>
</evidence>
<accession>A0A2U2HJZ6</accession>
<feature type="transmembrane region" description="Helical" evidence="1">
    <location>
        <begin position="21"/>
        <end position="40"/>
    </location>
</feature>
<gene>
    <name evidence="2" type="ORF">C7C56_014315</name>
</gene>
<evidence type="ECO:0000313" key="3">
    <source>
        <dbReference type="Proteomes" id="UP000241421"/>
    </source>
</evidence>
<keyword evidence="1" id="KW-0812">Transmembrane</keyword>